<dbReference type="Proteomes" id="UP001152622">
    <property type="component" value="Chromosome 2"/>
</dbReference>
<protein>
    <submittedName>
        <fullName evidence="2">Uncharacterized protein</fullName>
    </submittedName>
</protein>
<evidence type="ECO:0000313" key="3">
    <source>
        <dbReference type="Proteomes" id="UP001152622"/>
    </source>
</evidence>
<name>A0A9Q1G3G1_SYNKA</name>
<feature type="region of interest" description="Disordered" evidence="1">
    <location>
        <begin position="212"/>
        <end position="251"/>
    </location>
</feature>
<accession>A0A9Q1G3G1</accession>
<keyword evidence="3" id="KW-1185">Reference proteome</keyword>
<evidence type="ECO:0000313" key="2">
    <source>
        <dbReference type="EMBL" id="KAJ8374214.1"/>
    </source>
</evidence>
<reference evidence="2" key="1">
    <citation type="journal article" date="2023" name="Science">
        <title>Genome structures resolve the early diversification of teleost fishes.</title>
        <authorList>
            <person name="Parey E."/>
            <person name="Louis A."/>
            <person name="Montfort J."/>
            <person name="Bouchez O."/>
            <person name="Roques C."/>
            <person name="Iampietro C."/>
            <person name="Lluch J."/>
            <person name="Castinel A."/>
            <person name="Donnadieu C."/>
            <person name="Desvignes T."/>
            <person name="Floi Bucao C."/>
            <person name="Jouanno E."/>
            <person name="Wen M."/>
            <person name="Mejri S."/>
            <person name="Dirks R."/>
            <person name="Jansen H."/>
            <person name="Henkel C."/>
            <person name="Chen W.J."/>
            <person name="Zahm M."/>
            <person name="Cabau C."/>
            <person name="Klopp C."/>
            <person name="Thompson A.W."/>
            <person name="Robinson-Rechavi M."/>
            <person name="Braasch I."/>
            <person name="Lecointre G."/>
            <person name="Bobe J."/>
            <person name="Postlethwait J.H."/>
            <person name="Berthelot C."/>
            <person name="Roest Crollius H."/>
            <person name="Guiguen Y."/>
        </authorList>
    </citation>
    <scope>NUCLEOTIDE SEQUENCE</scope>
    <source>
        <strain evidence="2">WJC10195</strain>
    </source>
</reference>
<dbReference type="AlphaFoldDB" id="A0A9Q1G3G1"/>
<feature type="compositionally biased region" description="Basic and acidic residues" evidence="1">
    <location>
        <begin position="240"/>
        <end position="251"/>
    </location>
</feature>
<comment type="caution">
    <text evidence="2">The sequence shown here is derived from an EMBL/GenBank/DDBJ whole genome shotgun (WGS) entry which is preliminary data.</text>
</comment>
<proteinExistence type="predicted"/>
<gene>
    <name evidence="2" type="ORF">SKAU_G00047940</name>
</gene>
<dbReference type="EMBL" id="JAINUF010000002">
    <property type="protein sequence ID" value="KAJ8374214.1"/>
    <property type="molecule type" value="Genomic_DNA"/>
</dbReference>
<evidence type="ECO:0000256" key="1">
    <source>
        <dbReference type="SAM" id="MobiDB-lite"/>
    </source>
</evidence>
<sequence length="316" mass="34604">MNRMVPSSTPYLSWITRQYVKNSQAGHDWLKSPRLSQILSPAPHPIGQRHLSQNVSLISLSKTFRLNGGQRYLFCSLKAEEEKAFYEQRDQTRRLRLVFLPPLPFQFLFFFEVGPGAINGSLAAGATSSLNIPVKLVKGSRPMAERRPQKLCSSLTSSLPCPPKFNSTASSRADGVTPPLSCRMKRSAAAGVSPQRVRTKFLRVGTLGAHGGFRGDTGSVLKRTGAHERSQKPGATAEAEGPKKGDPRKGEWQWKEAVEGGKRITARHCTPNPPPPHHHLTPFNGGLLRASSPPPRSLCLMLALQPIGLSHRSQTA</sequence>
<organism evidence="2 3">
    <name type="scientific">Synaphobranchus kaupii</name>
    <name type="common">Kaup's arrowtooth eel</name>
    <dbReference type="NCBI Taxonomy" id="118154"/>
    <lineage>
        <taxon>Eukaryota</taxon>
        <taxon>Metazoa</taxon>
        <taxon>Chordata</taxon>
        <taxon>Craniata</taxon>
        <taxon>Vertebrata</taxon>
        <taxon>Euteleostomi</taxon>
        <taxon>Actinopterygii</taxon>
        <taxon>Neopterygii</taxon>
        <taxon>Teleostei</taxon>
        <taxon>Anguilliformes</taxon>
        <taxon>Synaphobranchidae</taxon>
        <taxon>Synaphobranchus</taxon>
    </lineage>
</organism>